<accession>A0A0S4KIV0</accession>
<dbReference type="VEuPathDB" id="TriTrypDB:BSAL_23065"/>
<gene>
    <name evidence="1" type="ORF">BSAL_23065</name>
</gene>
<protein>
    <submittedName>
        <fullName evidence="1">Uncharacterized protein</fullName>
    </submittedName>
</protein>
<sequence>PFRELLLRHTNEHRYAVAVQMIAQSVKVIDALVSSQSLANEVKNEFSELPSSRGCGTSSVQSQSGGSIDVFAAPLSVAGEEGVSWFVRSAKSIVLDGLPLADDDRMLATKSTTAKQTRSGGFVESHALPSAEMIESYFLGDGNTFWVDDDNIPAPSFGLPPPPTSAYVISQPSFDGAAFDLFDIAEDVVAVLELPQGTTDYHRNAQPEVWSPQRGQGPRVVWKADSHRNSDVGGGGRQQSTFYAEEATLDTELITFGSFISDADGEKDNVPSVPQLIFEHAALPPQGETSLHWALGDDFELESAASIDAVNFGQSVGRVRLHQPHRALSPPELSDASDDMDDWLLRHLPTHGIGLSFRDMLSGSDRDNSRLQASSSLPLPFSAEELQQLLTGTMDLHALFGDDDDLVFSPPQQSAEHSETQLLMTVPGPKAGHRRSTTLNAVGVSL</sequence>
<evidence type="ECO:0000313" key="1">
    <source>
        <dbReference type="EMBL" id="CUI15086.1"/>
    </source>
</evidence>
<evidence type="ECO:0000313" key="2">
    <source>
        <dbReference type="Proteomes" id="UP000051952"/>
    </source>
</evidence>
<keyword evidence="2" id="KW-1185">Reference proteome</keyword>
<dbReference type="AlphaFoldDB" id="A0A0S4KIV0"/>
<dbReference type="EMBL" id="CYKH01001763">
    <property type="protein sequence ID" value="CUI15086.1"/>
    <property type="molecule type" value="Genomic_DNA"/>
</dbReference>
<feature type="non-terminal residue" evidence="1">
    <location>
        <position position="1"/>
    </location>
</feature>
<name>A0A0S4KIV0_BODSA</name>
<dbReference type="Proteomes" id="UP000051952">
    <property type="component" value="Unassembled WGS sequence"/>
</dbReference>
<reference evidence="2" key="1">
    <citation type="submission" date="2015-09" db="EMBL/GenBank/DDBJ databases">
        <authorList>
            <consortium name="Pathogen Informatics"/>
        </authorList>
    </citation>
    <scope>NUCLEOTIDE SEQUENCE [LARGE SCALE GENOMIC DNA]</scope>
    <source>
        <strain evidence="2">Lake Konstanz</strain>
    </source>
</reference>
<organism evidence="1 2">
    <name type="scientific">Bodo saltans</name>
    <name type="common">Flagellated protozoan</name>
    <dbReference type="NCBI Taxonomy" id="75058"/>
    <lineage>
        <taxon>Eukaryota</taxon>
        <taxon>Discoba</taxon>
        <taxon>Euglenozoa</taxon>
        <taxon>Kinetoplastea</taxon>
        <taxon>Metakinetoplastina</taxon>
        <taxon>Eubodonida</taxon>
        <taxon>Bodonidae</taxon>
        <taxon>Bodo</taxon>
    </lineage>
</organism>
<proteinExistence type="predicted"/>